<dbReference type="Pfam" id="PF11751">
    <property type="entry name" value="PorP_SprF"/>
    <property type="match status" value="1"/>
</dbReference>
<dbReference type="eggNOG" id="COG4772">
    <property type="taxonomic scope" value="Bacteria"/>
</dbReference>
<gene>
    <name evidence="1" type="ORF">MYP_3988</name>
</gene>
<organism evidence="1 2">
    <name type="scientific">Sporocytophaga myxococcoides</name>
    <dbReference type="NCBI Taxonomy" id="153721"/>
    <lineage>
        <taxon>Bacteria</taxon>
        <taxon>Pseudomonadati</taxon>
        <taxon>Bacteroidota</taxon>
        <taxon>Cytophagia</taxon>
        <taxon>Cytophagales</taxon>
        <taxon>Cytophagaceae</taxon>
        <taxon>Sporocytophaga</taxon>
    </lineage>
</organism>
<accession>A0A098LL44</accession>
<keyword evidence="2" id="KW-1185">Reference proteome</keyword>
<protein>
    <submittedName>
        <fullName evidence="1">Membrane protein</fullName>
    </submittedName>
</protein>
<dbReference type="AlphaFoldDB" id="A0A098LL44"/>
<evidence type="ECO:0000313" key="1">
    <source>
        <dbReference type="EMBL" id="GAL86758.1"/>
    </source>
</evidence>
<dbReference type="STRING" id="153721.MYP_3988"/>
<sequence length="336" mass="38424">MFILIINAYNSYAQDVQFSQFYNAPLYLNPALTGTSHSSRAILNYRNQWPTAGKPFITYAASFDHFFSRYSSGVGLMVMQNKEGTSKLKSTEISGFYSYHIRLNETWTLIPGLQATYVQQSIDYSKVIFPDQYDDNGFIGGTSEPLNLSKRNYFDFSSGGVLYSEVFWFGFAYHHINRPRQSFLDDDSRLPSELNFHAGARIPIASSERGRSTRIKYKEKSLTPSILYKTQGKFDQLDLGVNFLLEPLQFGIWYRGLPVKRYESGLNNAEAIIGLIGVAFNGFSFCYSYDYVVSRLNKRTGGAHEISLIYIFGEDDSKGKKKTKYKRLPCPSFYRK</sequence>
<dbReference type="Proteomes" id="UP000030185">
    <property type="component" value="Unassembled WGS sequence"/>
</dbReference>
<dbReference type="NCBIfam" id="TIGR03519">
    <property type="entry name" value="T9SS_PorP_fam"/>
    <property type="match status" value="1"/>
</dbReference>
<proteinExistence type="predicted"/>
<name>A0A098LL44_9BACT</name>
<dbReference type="InterPro" id="IPR019861">
    <property type="entry name" value="PorP/SprF_Bacteroidetes"/>
</dbReference>
<dbReference type="EMBL" id="BBLT01000009">
    <property type="protein sequence ID" value="GAL86758.1"/>
    <property type="molecule type" value="Genomic_DNA"/>
</dbReference>
<reference evidence="1 2" key="1">
    <citation type="submission" date="2014-09" db="EMBL/GenBank/DDBJ databases">
        <title>Sporocytophaga myxococcoides PG-01 genome sequencing.</title>
        <authorList>
            <person name="Liu L."/>
            <person name="Gao P.J."/>
            <person name="Chen G.J."/>
            <person name="Wang L.S."/>
        </authorList>
    </citation>
    <scope>NUCLEOTIDE SEQUENCE [LARGE SCALE GENOMIC DNA]</scope>
    <source>
        <strain evidence="1 2">PG-01</strain>
    </source>
</reference>
<comment type="caution">
    <text evidence="1">The sequence shown here is derived from an EMBL/GenBank/DDBJ whole genome shotgun (WGS) entry which is preliminary data.</text>
</comment>
<evidence type="ECO:0000313" key="2">
    <source>
        <dbReference type="Proteomes" id="UP000030185"/>
    </source>
</evidence>